<comment type="caution">
    <text evidence="1">The sequence shown here is derived from an EMBL/GenBank/DDBJ whole genome shotgun (WGS) entry which is preliminary data.</text>
</comment>
<gene>
    <name evidence="1" type="ORF">FOT62_13695</name>
</gene>
<accession>A0A5C7CDY6</accession>
<dbReference type="Proteomes" id="UP000321126">
    <property type="component" value="Unassembled WGS sequence"/>
</dbReference>
<dbReference type="AlphaFoldDB" id="A0A5C7CDY6"/>
<name>A0A5C7CDY6_SERMA</name>
<proteinExistence type="predicted"/>
<organism evidence="1 2">
    <name type="scientific">Serratia marcescens</name>
    <dbReference type="NCBI Taxonomy" id="615"/>
    <lineage>
        <taxon>Bacteria</taxon>
        <taxon>Pseudomonadati</taxon>
        <taxon>Pseudomonadota</taxon>
        <taxon>Gammaproteobacteria</taxon>
        <taxon>Enterobacterales</taxon>
        <taxon>Yersiniaceae</taxon>
        <taxon>Serratia</taxon>
    </lineage>
</organism>
<protein>
    <submittedName>
        <fullName evidence="1">Uncharacterized protein</fullName>
    </submittedName>
</protein>
<dbReference type="EMBL" id="VOUQ01000007">
    <property type="protein sequence ID" value="TXE33224.1"/>
    <property type="molecule type" value="Genomic_DNA"/>
</dbReference>
<evidence type="ECO:0000313" key="2">
    <source>
        <dbReference type="Proteomes" id="UP000321126"/>
    </source>
</evidence>
<evidence type="ECO:0000313" key="1">
    <source>
        <dbReference type="EMBL" id="TXE33224.1"/>
    </source>
</evidence>
<sequence>MNRTFKESFNMLLERYNFSVNMGSVQEMTARRTLMFGMKHAIELAYYCEDLDSAKELQEKLKLIRKQELIPKPL</sequence>
<reference evidence="1 2" key="1">
    <citation type="submission" date="2019-07" db="EMBL/GenBank/DDBJ databases">
        <title>Serratia strains were isolated from fresh produce.</title>
        <authorList>
            <person name="Cho G.-S."/>
            <person name="Stein M."/>
            <person name="Lee W."/>
            <person name="Suh S.H."/>
            <person name="Franz C.M.A.P."/>
        </authorList>
    </citation>
    <scope>NUCLEOTIDE SEQUENCE [LARGE SCALE GENOMIC DNA]</scope>
    <source>
        <strain evidence="1 2">S16</strain>
    </source>
</reference>
<dbReference type="RefSeq" id="WP_147881779.1">
    <property type="nucleotide sequence ID" value="NZ_VOUQ01000007.1"/>
</dbReference>